<gene>
    <name evidence="3" type="ORF">EDS130_LOCUS44873</name>
    <name evidence="4" type="ORF">XAT740_LOCUS52200</name>
</gene>
<sequence>MHVKNALLHHSNSMKFLIVFIVAGFFPALNSLACIDHDSALAIKLVDFDILSFSSQLKQLRFTQNEPECRVRLLISIVTQKLSVVFTKQMNSINLQAEIIMFLNIIQSKNEEDIEFLSALQYACSDYDRCDQQFILDYVEFLVTLKYTEYLQNASPLLINKKKPLEHCTGGENANRLCNPGDKCVAEWSLTSNMARIRCQESSIVAFQAVTYINITSLKRTQENLLMCNYNECNGIGIMRQFDTHLKNYYNLTLNTMFFDKNKSVEQIQTSTANVASSYSENLQRSSMEKQLSSSSKVSIIMNITKHVSASTTQSSVTTNNPTTTPSSTTPVSKNSWSLWHTENTTIFIAFATFIIFLANYDFRLH</sequence>
<accession>A0A815W138</accession>
<keyword evidence="2" id="KW-1133">Transmembrane helix</keyword>
<evidence type="ECO:0000313" key="4">
    <source>
        <dbReference type="EMBL" id="CAF1634383.1"/>
    </source>
</evidence>
<evidence type="ECO:0000313" key="3">
    <source>
        <dbReference type="EMBL" id="CAF1534985.1"/>
    </source>
</evidence>
<dbReference type="Proteomes" id="UP000663828">
    <property type="component" value="Unassembled WGS sequence"/>
</dbReference>
<dbReference type="AlphaFoldDB" id="A0A815W138"/>
<evidence type="ECO:0000313" key="6">
    <source>
        <dbReference type="Proteomes" id="UP000663852"/>
    </source>
</evidence>
<feature type="region of interest" description="Disordered" evidence="1">
    <location>
        <begin position="312"/>
        <end position="333"/>
    </location>
</feature>
<dbReference type="Proteomes" id="UP000663852">
    <property type="component" value="Unassembled WGS sequence"/>
</dbReference>
<name>A0A815W138_ADIRI</name>
<dbReference type="EMBL" id="CAJNOJ010000943">
    <property type="protein sequence ID" value="CAF1534985.1"/>
    <property type="molecule type" value="Genomic_DNA"/>
</dbReference>
<reference evidence="3" key="1">
    <citation type="submission" date="2021-02" db="EMBL/GenBank/DDBJ databases">
        <authorList>
            <person name="Nowell W R."/>
        </authorList>
    </citation>
    <scope>NUCLEOTIDE SEQUENCE</scope>
</reference>
<protein>
    <submittedName>
        <fullName evidence="3">Uncharacterized protein</fullName>
    </submittedName>
</protein>
<keyword evidence="2" id="KW-0812">Transmembrane</keyword>
<evidence type="ECO:0000256" key="1">
    <source>
        <dbReference type="SAM" id="MobiDB-lite"/>
    </source>
</evidence>
<organism evidence="3 6">
    <name type="scientific">Adineta ricciae</name>
    <name type="common">Rotifer</name>
    <dbReference type="NCBI Taxonomy" id="249248"/>
    <lineage>
        <taxon>Eukaryota</taxon>
        <taxon>Metazoa</taxon>
        <taxon>Spiralia</taxon>
        <taxon>Gnathifera</taxon>
        <taxon>Rotifera</taxon>
        <taxon>Eurotatoria</taxon>
        <taxon>Bdelloidea</taxon>
        <taxon>Adinetida</taxon>
        <taxon>Adinetidae</taxon>
        <taxon>Adineta</taxon>
    </lineage>
</organism>
<dbReference type="EMBL" id="CAJNOR010008539">
    <property type="protein sequence ID" value="CAF1634383.1"/>
    <property type="molecule type" value="Genomic_DNA"/>
</dbReference>
<feature type="transmembrane region" description="Helical" evidence="2">
    <location>
        <begin position="345"/>
        <end position="363"/>
    </location>
</feature>
<keyword evidence="5" id="KW-1185">Reference proteome</keyword>
<evidence type="ECO:0000313" key="5">
    <source>
        <dbReference type="Proteomes" id="UP000663828"/>
    </source>
</evidence>
<proteinExistence type="predicted"/>
<evidence type="ECO:0000256" key="2">
    <source>
        <dbReference type="SAM" id="Phobius"/>
    </source>
</evidence>
<keyword evidence="2" id="KW-0472">Membrane</keyword>
<comment type="caution">
    <text evidence="3">The sequence shown here is derived from an EMBL/GenBank/DDBJ whole genome shotgun (WGS) entry which is preliminary data.</text>
</comment>